<gene>
    <name evidence="2" type="ORF">GCM10012275_07920</name>
</gene>
<keyword evidence="3" id="KW-1185">Reference proteome</keyword>
<name>A0A8J3FST6_9PSEU</name>
<evidence type="ECO:0000313" key="2">
    <source>
        <dbReference type="EMBL" id="GGM39469.1"/>
    </source>
</evidence>
<dbReference type="EMBL" id="BMMK01000002">
    <property type="protein sequence ID" value="GGM39469.1"/>
    <property type="molecule type" value="Genomic_DNA"/>
</dbReference>
<sequence>MPTSAPGDEGHKEIGSRACALDDVFAGYPLCGRGMGDPYAGFFAMPGGAERETGGGYPHLPRGGTGSLGGPEWTKAGIGLGGKGVRNRNNLRFLGQIDDAKKDDQ</sequence>
<accession>A0A8J3FST6</accession>
<dbReference type="Proteomes" id="UP000637578">
    <property type="component" value="Unassembled WGS sequence"/>
</dbReference>
<evidence type="ECO:0000256" key="1">
    <source>
        <dbReference type="SAM" id="MobiDB-lite"/>
    </source>
</evidence>
<dbReference type="AlphaFoldDB" id="A0A8J3FST6"/>
<proteinExistence type="predicted"/>
<feature type="region of interest" description="Disordered" evidence="1">
    <location>
        <begin position="53"/>
        <end position="81"/>
    </location>
</feature>
<organism evidence="2 3">
    <name type="scientific">Longimycelium tulufanense</name>
    <dbReference type="NCBI Taxonomy" id="907463"/>
    <lineage>
        <taxon>Bacteria</taxon>
        <taxon>Bacillati</taxon>
        <taxon>Actinomycetota</taxon>
        <taxon>Actinomycetes</taxon>
        <taxon>Pseudonocardiales</taxon>
        <taxon>Pseudonocardiaceae</taxon>
        <taxon>Longimycelium</taxon>
    </lineage>
</organism>
<protein>
    <submittedName>
        <fullName evidence="2">Uncharacterized protein</fullName>
    </submittedName>
</protein>
<comment type="caution">
    <text evidence="2">The sequence shown here is derived from an EMBL/GenBank/DDBJ whole genome shotgun (WGS) entry which is preliminary data.</text>
</comment>
<reference evidence="2" key="2">
    <citation type="submission" date="2020-09" db="EMBL/GenBank/DDBJ databases">
        <authorList>
            <person name="Sun Q."/>
            <person name="Zhou Y."/>
        </authorList>
    </citation>
    <scope>NUCLEOTIDE SEQUENCE</scope>
    <source>
        <strain evidence="2">CGMCC 4.5737</strain>
    </source>
</reference>
<reference evidence="2" key="1">
    <citation type="journal article" date="2014" name="Int. J. Syst. Evol. Microbiol.">
        <title>Complete genome sequence of Corynebacterium casei LMG S-19264T (=DSM 44701T), isolated from a smear-ripened cheese.</title>
        <authorList>
            <consortium name="US DOE Joint Genome Institute (JGI-PGF)"/>
            <person name="Walter F."/>
            <person name="Albersmeier A."/>
            <person name="Kalinowski J."/>
            <person name="Ruckert C."/>
        </authorList>
    </citation>
    <scope>NUCLEOTIDE SEQUENCE</scope>
    <source>
        <strain evidence="2">CGMCC 4.5737</strain>
    </source>
</reference>
<evidence type="ECO:0000313" key="3">
    <source>
        <dbReference type="Proteomes" id="UP000637578"/>
    </source>
</evidence>